<dbReference type="InterPro" id="IPR012336">
    <property type="entry name" value="Thioredoxin-like_fold"/>
</dbReference>
<evidence type="ECO:0000313" key="3">
    <source>
        <dbReference type="EMBL" id="AKM11796.1"/>
    </source>
</evidence>
<dbReference type="EMBL" id="CP011770">
    <property type="protein sequence ID" value="AKM11796.1"/>
    <property type="molecule type" value="Genomic_DNA"/>
</dbReference>
<proteinExistence type="predicted"/>
<keyword evidence="1" id="KW-0732">Signal</keyword>
<gene>
    <name evidence="3" type="ORF">AB433_12045</name>
</gene>
<sequence>MVRVSLSAIAKPIRVGAAILLAGMAFATPASAESPLVVKKTEPGVHRMGGPQAEVTLTEYVSYTCPHCAHFEADSGDALRLVYVGSGRMALEVRHLVRDPVDLTAAMLTNCGPVGRFDRNHVMFMRSQKEWLGKIQSASQAQKNRYATGPYSTRRQAIARDAGFYEMMLKRGYSRTDIDKCLADETLARKLSEMTMSYTKDRGVTGTPSFEINGVLLAGTHDWDSLKPQLDVRF</sequence>
<feature type="chain" id="PRO_5002562016" description="Thioredoxin-like fold domain-containing protein" evidence="1">
    <location>
        <begin position="33"/>
        <end position="234"/>
    </location>
</feature>
<dbReference type="Gene3D" id="3.40.30.10">
    <property type="entry name" value="Glutaredoxin"/>
    <property type="match status" value="1"/>
</dbReference>
<protein>
    <recommendedName>
        <fullName evidence="2">Thioredoxin-like fold domain-containing protein</fullName>
    </recommendedName>
</protein>
<dbReference type="InterPro" id="IPR036249">
    <property type="entry name" value="Thioredoxin-like_sf"/>
</dbReference>
<accession>A0A0G3XMC7</accession>
<dbReference type="Proteomes" id="UP000035287">
    <property type="component" value="Chromosome"/>
</dbReference>
<dbReference type="SUPFAM" id="SSF52833">
    <property type="entry name" value="Thioredoxin-like"/>
    <property type="match status" value="1"/>
</dbReference>
<dbReference type="Gene3D" id="1.10.40.110">
    <property type="match status" value="1"/>
</dbReference>
<reference evidence="3 4" key="1">
    <citation type="submission" date="2015-06" db="EMBL/GenBank/DDBJ databases">
        <authorList>
            <person name="Zeng Y."/>
            <person name="Huang Y."/>
        </authorList>
    </citation>
    <scope>NUCLEOTIDE SEQUENCE [LARGE SCALE GENOMIC DNA]</scope>
    <source>
        <strain evidence="3 4">PQ-2</strain>
    </source>
</reference>
<evidence type="ECO:0000259" key="2">
    <source>
        <dbReference type="Pfam" id="PF13462"/>
    </source>
</evidence>
<dbReference type="KEGG" id="cna:AB433_12045"/>
<name>A0A0G3XMC7_9SPHN</name>
<dbReference type="Pfam" id="PF13462">
    <property type="entry name" value="Thioredoxin_4"/>
    <property type="match status" value="1"/>
</dbReference>
<organism evidence="3 4">
    <name type="scientific">Croceicoccus naphthovorans</name>
    <dbReference type="NCBI Taxonomy" id="1348774"/>
    <lineage>
        <taxon>Bacteria</taxon>
        <taxon>Pseudomonadati</taxon>
        <taxon>Pseudomonadota</taxon>
        <taxon>Alphaproteobacteria</taxon>
        <taxon>Sphingomonadales</taxon>
        <taxon>Erythrobacteraceae</taxon>
        <taxon>Croceicoccus</taxon>
    </lineage>
</organism>
<dbReference type="PATRIC" id="fig|1348774.3.peg.2535"/>
<feature type="domain" description="Thioredoxin-like fold" evidence="2">
    <location>
        <begin position="44"/>
        <end position="231"/>
    </location>
</feature>
<dbReference type="CDD" id="cd02972">
    <property type="entry name" value="DsbA_family"/>
    <property type="match status" value="1"/>
</dbReference>
<dbReference type="STRING" id="1348774.AB433_12045"/>
<feature type="signal peptide" evidence="1">
    <location>
        <begin position="1"/>
        <end position="32"/>
    </location>
</feature>
<evidence type="ECO:0000256" key="1">
    <source>
        <dbReference type="SAM" id="SignalP"/>
    </source>
</evidence>
<keyword evidence="4" id="KW-1185">Reference proteome</keyword>
<dbReference type="AlphaFoldDB" id="A0A0G3XMC7"/>
<evidence type="ECO:0000313" key="4">
    <source>
        <dbReference type="Proteomes" id="UP000035287"/>
    </source>
</evidence>